<accession>A0A037ZJL2</accession>
<evidence type="ECO:0000313" key="1">
    <source>
        <dbReference type="EMBL" id="KAJ55001.1"/>
    </source>
</evidence>
<reference evidence="1 2" key="1">
    <citation type="submission" date="2014-03" db="EMBL/GenBank/DDBJ databases">
        <title>Draft Genome Sequence of Actibacterium mucosum KCTC 23349, a Marine Alphaproteobacterium with Complex Ionic Requirements Isolated from Mediterranean Seawater at Malvarrosa Beach, Valencia, Spain.</title>
        <authorList>
            <person name="Arahal D.R."/>
            <person name="Shao Z."/>
            <person name="Lai Q."/>
            <person name="Pujalte M.J."/>
        </authorList>
    </citation>
    <scope>NUCLEOTIDE SEQUENCE [LARGE SCALE GENOMIC DNA]</scope>
    <source>
        <strain evidence="1 2">KCTC 23349</strain>
    </source>
</reference>
<comment type="caution">
    <text evidence="1">The sequence shown here is derived from an EMBL/GenBank/DDBJ whole genome shotgun (WGS) entry which is preliminary data.</text>
</comment>
<dbReference type="AlphaFoldDB" id="A0A037ZJL2"/>
<dbReference type="EMBL" id="JFKE01000005">
    <property type="protein sequence ID" value="KAJ55001.1"/>
    <property type="molecule type" value="Genomic_DNA"/>
</dbReference>
<evidence type="ECO:0000313" key="2">
    <source>
        <dbReference type="Proteomes" id="UP000026249"/>
    </source>
</evidence>
<keyword evidence="2" id="KW-1185">Reference proteome</keyword>
<protein>
    <submittedName>
        <fullName evidence="1">Uncharacterized protein</fullName>
    </submittedName>
</protein>
<dbReference type="Proteomes" id="UP000026249">
    <property type="component" value="Unassembled WGS sequence"/>
</dbReference>
<proteinExistence type="predicted"/>
<gene>
    <name evidence="1" type="ORF">ACMU_14680</name>
</gene>
<name>A0A037ZJL2_9RHOB</name>
<organism evidence="1 2">
    <name type="scientific">Actibacterium mucosum KCTC 23349</name>
    <dbReference type="NCBI Taxonomy" id="1454373"/>
    <lineage>
        <taxon>Bacteria</taxon>
        <taxon>Pseudomonadati</taxon>
        <taxon>Pseudomonadota</taxon>
        <taxon>Alphaproteobacteria</taxon>
        <taxon>Rhodobacterales</taxon>
        <taxon>Roseobacteraceae</taxon>
        <taxon>Actibacterium</taxon>
    </lineage>
</organism>
<sequence>MLTPLPVGAIQHARLGDRPQGVAGDCNSLEATHAWFDSRVAHHFFFFRVTSTCRSFVTISSGFGRLLGKCFLAALLNAAEADFSGGGSDCG</sequence>